<dbReference type="AlphaFoldDB" id="A0A8H5D270"/>
<feature type="transmembrane region" description="Helical" evidence="1">
    <location>
        <begin position="116"/>
        <end position="137"/>
    </location>
</feature>
<gene>
    <name evidence="2" type="ORF">D9758_010334</name>
</gene>
<evidence type="ECO:0000256" key="1">
    <source>
        <dbReference type="SAM" id="Phobius"/>
    </source>
</evidence>
<keyword evidence="3" id="KW-1185">Reference proteome</keyword>
<comment type="caution">
    <text evidence="2">The sequence shown here is derived from an EMBL/GenBank/DDBJ whole genome shotgun (WGS) entry which is preliminary data.</text>
</comment>
<reference evidence="2 3" key="1">
    <citation type="journal article" date="2020" name="ISME J.">
        <title>Uncovering the hidden diversity of litter-decomposition mechanisms in mushroom-forming fungi.</title>
        <authorList>
            <person name="Floudas D."/>
            <person name="Bentzer J."/>
            <person name="Ahren D."/>
            <person name="Johansson T."/>
            <person name="Persson P."/>
            <person name="Tunlid A."/>
        </authorList>
    </citation>
    <scope>NUCLEOTIDE SEQUENCE [LARGE SCALE GENOMIC DNA]</scope>
    <source>
        <strain evidence="2 3">CBS 291.85</strain>
    </source>
</reference>
<feature type="transmembrane region" description="Helical" evidence="1">
    <location>
        <begin position="205"/>
        <end position="226"/>
    </location>
</feature>
<name>A0A8H5D270_9AGAR</name>
<evidence type="ECO:0000313" key="3">
    <source>
        <dbReference type="Proteomes" id="UP000559256"/>
    </source>
</evidence>
<dbReference type="OrthoDB" id="2988301at2759"/>
<feature type="transmembrane region" description="Helical" evidence="1">
    <location>
        <begin position="157"/>
        <end position="179"/>
    </location>
</feature>
<keyword evidence="1" id="KW-0472">Membrane</keyword>
<proteinExistence type="predicted"/>
<feature type="transmembrane region" description="Helical" evidence="1">
    <location>
        <begin position="246"/>
        <end position="268"/>
    </location>
</feature>
<feature type="transmembrane region" description="Helical" evidence="1">
    <location>
        <begin position="67"/>
        <end position="87"/>
    </location>
</feature>
<feature type="transmembrane region" description="Helical" evidence="1">
    <location>
        <begin position="275"/>
        <end position="295"/>
    </location>
</feature>
<keyword evidence="1" id="KW-0812">Transmembrane</keyword>
<evidence type="ECO:0000313" key="2">
    <source>
        <dbReference type="EMBL" id="KAF5350782.1"/>
    </source>
</evidence>
<keyword evidence="1" id="KW-1133">Transmembrane helix</keyword>
<organism evidence="2 3">
    <name type="scientific">Tetrapyrgos nigripes</name>
    <dbReference type="NCBI Taxonomy" id="182062"/>
    <lineage>
        <taxon>Eukaryota</taxon>
        <taxon>Fungi</taxon>
        <taxon>Dikarya</taxon>
        <taxon>Basidiomycota</taxon>
        <taxon>Agaricomycotina</taxon>
        <taxon>Agaricomycetes</taxon>
        <taxon>Agaricomycetidae</taxon>
        <taxon>Agaricales</taxon>
        <taxon>Marasmiineae</taxon>
        <taxon>Marasmiaceae</taxon>
        <taxon>Tetrapyrgos</taxon>
    </lineage>
</organism>
<protein>
    <submittedName>
        <fullName evidence="2">Uncharacterized protein</fullName>
    </submittedName>
</protein>
<feature type="transmembrane region" description="Helical" evidence="1">
    <location>
        <begin position="37"/>
        <end position="61"/>
    </location>
</feature>
<sequence length="370" mass="40392">MDTPAHQSFPFSLNNGNNPPLIPAPAPSIPPKTLHTFLGLELAGAVGMTIILFTAIFSSRVKRCSTWYTFCASWIVSCLSYCLLFFFKETKTEAEAEPIGSAGSGLRKGVCVTQAALVYSVPTLTACTTLSLLIHGWYNVHFGLSRPPLESDTHTMIILLTIPVIIWFLMFIGFLVTGLQNPSIVQSSGLYCSFMSIMPAKISSLFVIVVTFSTVPIQASLALSLLRNFDSKNATSSISVQTITMVIRVLTFSFLILIGFAEGVIHLLTAYRSSAVDLIMASLPLSGVVIFGIQRDLFDTWGKWTGLALLPSLQLFKFRFRPSSSRSFKPLGSVLPFSGESRVRLGVQRQDTVGTQTQVTVTSDCTKSYL</sequence>
<dbReference type="EMBL" id="JAACJM010000073">
    <property type="protein sequence ID" value="KAF5350782.1"/>
    <property type="molecule type" value="Genomic_DNA"/>
</dbReference>
<accession>A0A8H5D270</accession>
<dbReference type="Proteomes" id="UP000559256">
    <property type="component" value="Unassembled WGS sequence"/>
</dbReference>